<evidence type="ECO:0000256" key="1">
    <source>
        <dbReference type="ARBA" id="ARBA00001947"/>
    </source>
</evidence>
<keyword evidence="7" id="KW-0479">Metal-binding</keyword>
<keyword evidence="4" id="KW-1003">Cell membrane</keyword>
<name>A0A1F6EDX2_9BACT</name>
<keyword evidence="12 13" id="KW-0472">Membrane</keyword>
<keyword evidence="5" id="KW-0645">Protease</keyword>
<keyword evidence="9" id="KW-0862">Zinc</keyword>
<keyword evidence="11" id="KW-0482">Metalloprotease</keyword>
<evidence type="ECO:0000256" key="12">
    <source>
        <dbReference type="ARBA" id="ARBA00023136"/>
    </source>
</evidence>
<dbReference type="PANTHER" id="PTHR35864:SF1">
    <property type="entry name" value="ZINC METALLOPROTEASE YWHC-RELATED"/>
    <property type="match status" value="1"/>
</dbReference>
<dbReference type="AlphaFoldDB" id="A0A1F6EDX2"/>
<dbReference type="GO" id="GO:0046872">
    <property type="term" value="F:metal ion binding"/>
    <property type="evidence" value="ECO:0007669"/>
    <property type="project" value="UniProtKB-KW"/>
</dbReference>
<evidence type="ECO:0000256" key="10">
    <source>
        <dbReference type="ARBA" id="ARBA00022989"/>
    </source>
</evidence>
<comment type="caution">
    <text evidence="15">The sequence shown here is derived from an EMBL/GenBank/DDBJ whole genome shotgun (WGS) entry which is preliminary data.</text>
</comment>
<evidence type="ECO:0000256" key="2">
    <source>
        <dbReference type="ARBA" id="ARBA00004651"/>
    </source>
</evidence>
<evidence type="ECO:0000313" key="15">
    <source>
        <dbReference type="EMBL" id="OGG71402.1"/>
    </source>
</evidence>
<keyword evidence="6 13" id="KW-0812">Transmembrane</keyword>
<proteinExistence type="inferred from homology"/>
<dbReference type="STRING" id="1798508.A3A35_01510"/>
<comment type="subcellular location">
    <subcellularLocation>
        <location evidence="2">Cell membrane</location>
        <topology evidence="2">Multi-pass membrane protein</topology>
    </subcellularLocation>
</comment>
<sequence length="211" mass="23004">MQLDVFFGLVILIFSIVIHEVMHGVVANWLGDPTARLAGRLTLNPIKHVDLFGSVLLPALLVLTHAGVVFGWAKPVPYNPYNLRGKRGEALVALAGPGINLLLAIIFGLLIRFVGTALPPSFISLASVVVIYNLMLAIFNLIPIPPIDGSKVLAVLLPYRLQRVFIDFGERVASFGLLGLLLFFLLFGYIFFPIFSAAVGFLFELITGLHP</sequence>
<feature type="transmembrane region" description="Helical" evidence="13">
    <location>
        <begin position="177"/>
        <end position="203"/>
    </location>
</feature>
<dbReference type="GO" id="GO:0005886">
    <property type="term" value="C:plasma membrane"/>
    <property type="evidence" value="ECO:0007669"/>
    <property type="project" value="UniProtKB-SubCell"/>
</dbReference>
<evidence type="ECO:0000256" key="6">
    <source>
        <dbReference type="ARBA" id="ARBA00022692"/>
    </source>
</evidence>
<evidence type="ECO:0000256" key="11">
    <source>
        <dbReference type="ARBA" id="ARBA00023049"/>
    </source>
</evidence>
<dbReference type="GO" id="GO:0006508">
    <property type="term" value="P:proteolysis"/>
    <property type="evidence" value="ECO:0007669"/>
    <property type="project" value="UniProtKB-KW"/>
</dbReference>
<evidence type="ECO:0000313" key="16">
    <source>
        <dbReference type="Proteomes" id="UP000179115"/>
    </source>
</evidence>
<comment type="cofactor">
    <cofactor evidence="1">
        <name>Zn(2+)</name>
        <dbReference type="ChEBI" id="CHEBI:29105"/>
    </cofactor>
</comment>
<evidence type="ECO:0000256" key="5">
    <source>
        <dbReference type="ARBA" id="ARBA00022670"/>
    </source>
</evidence>
<keyword evidence="8" id="KW-0378">Hydrolase</keyword>
<dbReference type="InterPro" id="IPR044537">
    <property type="entry name" value="Rip2-like"/>
</dbReference>
<dbReference type="GO" id="GO:0008237">
    <property type="term" value="F:metallopeptidase activity"/>
    <property type="evidence" value="ECO:0007669"/>
    <property type="project" value="UniProtKB-KW"/>
</dbReference>
<feature type="transmembrane region" description="Helical" evidence="13">
    <location>
        <begin position="51"/>
        <end position="70"/>
    </location>
</feature>
<evidence type="ECO:0000259" key="14">
    <source>
        <dbReference type="Pfam" id="PF02163"/>
    </source>
</evidence>
<evidence type="ECO:0000256" key="3">
    <source>
        <dbReference type="ARBA" id="ARBA00007931"/>
    </source>
</evidence>
<dbReference type="EMBL" id="MFLV01000023">
    <property type="protein sequence ID" value="OGG71402.1"/>
    <property type="molecule type" value="Genomic_DNA"/>
</dbReference>
<reference evidence="15 16" key="1">
    <citation type="journal article" date="2016" name="Nat. Commun.">
        <title>Thousands of microbial genomes shed light on interconnected biogeochemical processes in an aquifer system.</title>
        <authorList>
            <person name="Anantharaman K."/>
            <person name="Brown C.T."/>
            <person name="Hug L.A."/>
            <person name="Sharon I."/>
            <person name="Castelle C.J."/>
            <person name="Probst A.J."/>
            <person name="Thomas B.C."/>
            <person name="Singh A."/>
            <person name="Wilkins M.J."/>
            <person name="Karaoz U."/>
            <person name="Brodie E.L."/>
            <person name="Williams K.H."/>
            <person name="Hubbard S.S."/>
            <person name="Banfield J.F."/>
        </authorList>
    </citation>
    <scope>NUCLEOTIDE SEQUENCE [LARGE SCALE GENOMIC DNA]</scope>
</reference>
<evidence type="ECO:0000256" key="13">
    <source>
        <dbReference type="SAM" id="Phobius"/>
    </source>
</evidence>
<comment type="similarity">
    <text evidence="3">Belongs to the peptidase M50B family.</text>
</comment>
<keyword evidence="10 13" id="KW-1133">Transmembrane helix</keyword>
<feature type="transmembrane region" description="Helical" evidence="13">
    <location>
        <begin position="90"/>
        <end position="110"/>
    </location>
</feature>
<organism evidence="15 16">
    <name type="scientific">Candidatus Kaiserbacteria bacterium RIFCSPLOWO2_01_FULL_51_21</name>
    <dbReference type="NCBI Taxonomy" id="1798508"/>
    <lineage>
        <taxon>Bacteria</taxon>
        <taxon>Candidatus Kaiseribacteriota</taxon>
    </lineage>
</organism>
<dbReference type="InterPro" id="IPR052348">
    <property type="entry name" value="Metallopeptidase_M50B"/>
</dbReference>
<evidence type="ECO:0000256" key="7">
    <source>
        <dbReference type="ARBA" id="ARBA00022723"/>
    </source>
</evidence>
<feature type="transmembrane region" description="Helical" evidence="13">
    <location>
        <begin position="6"/>
        <end position="30"/>
    </location>
</feature>
<evidence type="ECO:0000256" key="4">
    <source>
        <dbReference type="ARBA" id="ARBA00022475"/>
    </source>
</evidence>
<feature type="domain" description="Peptidase M50" evidence="14">
    <location>
        <begin position="122"/>
        <end position="177"/>
    </location>
</feature>
<dbReference type="CDD" id="cd06158">
    <property type="entry name" value="S2P-M50_like_1"/>
    <property type="match status" value="1"/>
</dbReference>
<dbReference type="Pfam" id="PF02163">
    <property type="entry name" value="Peptidase_M50"/>
    <property type="match status" value="1"/>
</dbReference>
<evidence type="ECO:0000256" key="9">
    <source>
        <dbReference type="ARBA" id="ARBA00022833"/>
    </source>
</evidence>
<evidence type="ECO:0000256" key="8">
    <source>
        <dbReference type="ARBA" id="ARBA00022801"/>
    </source>
</evidence>
<protein>
    <recommendedName>
        <fullName evidence="14">Peptidase M50 domain-containing protein</fullName>
    </recommendedName>
</protein>
<dbReference type="Proteomes" id="UP000179115">
    <property type="component" value="Unassembled WGS sequence"/>
</dbReference>
<feature type="transmembrane region" description="Helical" evidence="13">
    <location>
        <begin position="122"/>
        <end position="142"/>
    </location>
</feature>
<gene>
    <name evidence="15" type="ORF">A3A35_01510</name>
</gene>
<dbReference type="InterPro" id="IPR008915">
    <property type="entry name" value="Peptidase_M50"/>
</dbReference>
<accession>A0A1F6EDX2</accession>
<dbReference type="PANTHER" id="PTHR35864">
    <property type="entry name" value="ZINC METALLOPROTEASE MJ0611-RELATED"/>
    <property type="match status" value="1"/>
</dbReference>